<dbReference type="Pfam" id="PF14303">
    <property type="entry name" value="NAM-associated"/>
    <property type="match status" value="1"/>
</dbReference>
<dbReference type="AlphaFoldDB" id="A0A5B0NX72"/>
<evidence type="ECO:0000313" key="4">
    <source>
        <dbReference type="Proteomes" id="UP000325313"/>
    </source>
</evidence>
<feature type="region of interest" description="Disordered" evidence="1">
    <location>
        <begin position="1"/>
        <end position="45"/>
    </location>
</feature>
<reference evidence="3 4" key="1">
    <citation type="submission" date="2019-05" db="EMBL/GenBank/DDBJ databases">
        <title>Emergence of the Ug99 lineage of the wheat stem rust pathogen through somatic hybridization.</title>
        <authorList>
            <person name="Li F."/>
            <person name="Upadhyaya N.M."/>
            <person name="Sperschneider J."/>
            <person name="Matny O."/>
            <person name="Nguyen-Phuc H."/>
            <person name="Mago R."/>
            <person name="Raley C."/>
            <person name="Miller M.E."/>
            <person name="Silverstein K.A.T."/>
            <person name="Henningsen E."/>
            <person name="Hirsch C.D."/>
            <person name="Visser B."/>
            <person name="Pretorius Z.A."/>
            <person name="Steffenson B.J."/>
            <person name="Schwessinger B."/>
            <person name="Dodds P.N."/>
            <person name="Figueroa M."/>
        </authorList>
    </citation>
    <scope>NUCLEOTIDE SEQUENCE [LARGE SCALE GENOMIC DNA]</scope>
    <source>
        <strain evidence="3 4">Ug99</strain>
    </source>
</reference>
<feature type="compositionally biased region" description="Polar residues" evidence="1">
    <location>
        <begin position="29"/>
        <end position="38"/>
    </location>
</feature>
<evidence type="ECO:0000256" key="1">
    <source>
        <dbReference type="SAM" id="MobiDB-lite"/>
    </source>
</evidence>
<proteinExistence type="predicted"/>
<protein>
    <recommendedName>
        <fullName evidence="2">No apical meristem-associated C-terminal domain-containing protein</fullName>
    </recommendedName>
</protein>
<accession>A0A5B0NX72</accession>
<organism evidence="3 4">
    <name type="scientific">Puccinia graminis f. sp. tritici</name>
    <dbReference type="NCBI Taxonomy" id="56615"/>
    <lineage>
        <taxon>Eukaryota</taxon>
        <taxon>Fungi</taxon>
        <taxon>Dikarya</taxon>
        <taxon>Basidiomycota</taxon>
        <taxon>Pucciniomycotina</taxon>
        <taxon>Pucciniomycetes</taxon>
        <taxon>Pucciniales</taxon>
        <taxon>Pucciniaceae</taxon>
        <taxon>Puccinia</taxon>
    </lineage>
</organism>
<dbReference type="InterPro" id="IPR029466">
    <property type="entry name" value="NAM-associated_C"/>
</dbReference>
<evidence type="ECO:0000313" key="3">
    <source>
        <dbReference type="EMBL" id="KAA1093322.1"/>
    </source>
</evidence>
<name>A0A5B0NX72_PUCGR</name>
<feature type="compositionally biased region" description="Polar residues" evidence="1">
    <location>
        <begin position="9"/>
        <end position="20"/>
    </location>
</feature>
<evidence type="ECO:0000259" key="2">
    <source>
        <dbReference type="Pfam" id="PF14303"/>
    </source>
</evidence>
<feature type="domain" description="No apical meristem-associated C-terminal" evidence="2">
    <location>
        <begin position="9"/>
        <end position="120"/>
    </location>
</feature>
<comment type="caution">
    <text evidence="3">The sequence shown here is derived from an EMBL/GenBank/DDBJ whole genome shotgun (WGS) entry which is preliminary data.</text>
</comment>
<gene>
    <name evidence="3" type="ORF">PGTUg99_020882</name>
</gene>
<sequence length="131" mass="14594">MAQKKRARSPSSDTPASSALMSKPVSDAEANSTNTSLVQHPIGKKKAKLLHKLAKREDSWKAIITRAHKSVANESKRQNNIFNMEARSLNKMAQTSKTNTQVSIMDKDLSNLDDNSKEFLVFHLELLILCS</sequence>
<dbReference type="EMBL" id="VDEP01000375">
    <property type="protein sequence ID" value="KAA1093322.1"/>
    <property type="molecule type" value="Genomic_DNA"/>
</dbReference>
<dbReference type="Proteomes" id="UP000325313">
    <property type="component" value="Unassembled WGS sequence"/>
</dbReference>